<sequence>MSLDTLFGLANAFVLVGWIALLLRPGWGVTQRLAGVIIPGLLAMAYVLLLTSVVQSGLPEEAGFSSLAAVEALFGQAQGAGALAAWLHYLAFDLFVGAWEGRDSRAIGLPRWLLVPSLLLTFMAGPLGLLVYLIGRTLWSRGVPRP</sequence>
<dbReference type="STRING" id="314260.PB2503_06687"/>
<dbReference type="EMBL" id="CP002156">
    <property type="protein sequence ID" value="ADM09403.1"/>
    <property type="molecule type" value="Genomic_DNA"/>
</dbReference>
<dbReference type="AlphaFoldDB" id="E0TI64"/>
<reference evidence="3" key="1">
    <citation type="submission" date="2010-08" db="EMBL/GenBank/DDBJ databases">
        <title>Genome sequence of Parvularcula bermudensis HTCC2503.</title>
        <authorList>
            <person name="Kang D.-M."/>
            <person name="Oh H.-M."/>
            <person name="Cho J.-C."/>
        </authorList>
    </citation>
    <scope>NUCLEOTIDE SEQUENCE [LARGE SCALE GENOMIC DNA]</scope>
    <source>
        <strain evidence="3">ATCC BAA-594 / HTCC2503 / KCTC 12087</strain>
    </source>
</reference>
<keyword evidence="1" id="KW-1133">Transmembrane helix</keyword>
<evidence type="ECO:0000256" key="1">
    <source>
        <dbReference type="SAM" id="Phobius"/>
    </source>
</evidence>
<reference evidence="2 3" key="2">
    <citation type="journal article" date="2011" name="J. Bacteriol.">
        <title>Complete genome sequence of strain HTCC2503T of Parvularcula bermudensis, the type species of the order "Parvularculales" in the class Alphaproteobacteria.</title>
        <authorList>
            <person name="Oh H.M."/>
            <person name="Kang I."/>
            <person name="Vergin K.L."/>
            <person name="Kang D."/>
            <person name="Rhee K.H."/>
            <person name="Giovannoni S.J."/>
            <person name="Cho J.C."/>
        </authorList>
    </citation>
    <scope>NUCLEOTIDE SEQUENCE [LARGE SCALE GENOMIC DNA]</scope>
    <source>
        <strain evidence="3">ATCC BAA-594 / HTCC2503 / KCTC 12087</strain>
    </source>
</reference>
<feature type="transmembrane region" description="Helical" evidence="1">
    <location>
        <begin position="111"/>
        <end position="134"/>
    </location>
</feature>
<dbReference type="eggNOG" id="ENOG5032Z94">
    <property type="taxonomic scope" value="Bacteria"/>
</dbReference>
<keyword evidence="1" id="KW-0812">Transmembrane</keyword>
<dbReference type="Pfam" id="PF14108">
    <property type="entry name" value="ABA4-like"/>
    <property type="match status" value="1"/>
</dbReference>
<feature type="transmembrane region" description="Helical" evidence="1">
    <location>
        <begin position="6"/>
        <end position="23"/>
    </location>
</feature>
<feature type="transmembrane region" description="Helical" evidence="1">
    <location>
        <begin position="78"/>
        <end position="99"/>
    </location>
</feature>
<dbReference type="KEGG" id="pbr:PB2503_06687"/>
<organism evidence="2 3">
    <name type="scientific">Parvularcula bermudensis (strain ATCC BAA-594 / HTCC2503 / KCTC 12087)</name>
    <dbReference type="NCBI Taxonomy" id="314260"/>
    <lineage>
        <taxon>Bacteria</taxon>
        <taxon>Pseudomonadati</taxon>
        <taxon>Pseudomonadota</taxon>
        <taxon>Alphaproteobacteria</taxon>
        <taxon>Parvularculales</taxon>
        <taxon>Parvularculaceae</taxon>
        <taxon>Parvularcula</taxon>
    </lineage>
</organism>
<keyword evidence="1" id="KW-0472">Membrane</keyword>
<evidence type="ECO:0000313" key="3">
    <source>
        <dbReference type="Proteomes" id="UP000001302"/>
    </source>
</evidence>
<dbReference type="RefSeq" id="WP_013300377.1">
    <property type="nucleotide sequence ID" value="NC_014414.1"/>
</dbReference>
<accession>E0TI64</accession>
<feature type="transmembrane region" description="Helical" evidence="1">
    <location>
        <begin position="35"/>
        <end position="58"/>
    </location>
</feature>
<dbReference type="InterPro" id="IPR025461">
    <property type="entry name" value="ABA4-like"/>
</dbReference>
<dbReference type="OrthoDB" id="345237at2"/>
<dbReference type="Proteomes" id="UP000001302">
    <property type="component" value="Chromosome"/>
</dbReference>
<dbReference type="HOGENOM" id="CLU_146087_0_0_5"/>
<proteinExistence type="predicted"/>
<gene>
    <name evidence="2" type="ordered locus">PB2503_06687</name>
</gene>
<protein>
    <submittedName>
        <fullName evidence="2">Uncharacterized protein</fullName>
    </submittedName>
</protein>
<name>E0TI64_PARBH</name>
<keyword evidence="3" id="KW-1185">Reference proteome</keyword>
<evidence type="ECO:0000313" key="2">
    <source>
        <dbReference type="EMBL" id="ADM09403.1"/>
    </source>
</evidence>